<feature type="transmembrane region" description="Helical" evidence="5">
    <location>
        <begin position="42"/>
        <end position="60"/>
    </location>
</feature>
<feature type="transmembrane region" description="Helical" evidence="5">
    <location>
        <begin position="12"/>
        <end position="30"/>
    </location>
</feature>
<dbReference type="InterPro" id="IPR037185">
    <property type="entry name" value="EmrE-like"/>
</dbReference>
<keyword evidence="2 5" id="KW-0812">Transmembrane</keyword>
<dbReference type="Proteomes" id="UP000326759">
    <property type="component" value="Unassembled WGS sequence"/>
</dbReference>
<reference evidence="7 8" key="1">
    <citation type="journal article" date="2019" name="PLoS Biol.">
        <title>Sex chromosomes control vertical transmission of feminizing Wolbachia symbionts in an isopod.</title>
        <authorList>
            <person name="Becking T."/>
            <person name="Chebbi M.A."/>
            <person name="Giraud I."/>
            <person name="Moumen B."/>
            <person name="Laverre T."/>
            <person name="Caubet Y."/>
            <person name="Peccoud J."/>
            <person name="Gilbert C."/>
            <person name="Cordaux R."/>
        </authorList>
    </citation>
    <scope>NUCLEOTIDE SEQUENCE [LARGE SCALE GENOMIC DNA]</scope>
    <source>
        <strain evidence="7">ANa2</strain>
        <tissue evidence="7">Whole body excluding digestive tract and cuticle</tissue>
    </source>
</reference>
<evidence type="ECO:0000313" key="7">
    <source>
        <dbReference type="EMBL" id="KAB7496638.1"/>
    </source>
</evidence>
<name>A0A5N5SS13_9CRUS</name>
<evidence type="ECO:0000256" key="3">
    <source>
        <dbReference type="ARBA" id="ARBA00022989"/>
    </source>
</evidence>
<keyword evidence="4 5" id="KW-0472">Membrane</keyword>
<organism evidence="7 8">
    <name type="scientific">Armadillidium nasatum</name>
    <dbReference type="NCBI Taxonomy" id="96803"/>
    <lineage>
        <taxon>Eukaryota</taxon>
        <taxon>Metazoa</taxon>
        <taxon>Ecdysozoa</taxon>
        <taxon>Arthropoda</taxon>
        <taxon>Crustacea</taxon>
        <taxon>Multicrustacea</taxon>
        <taxon>Malacostraca</taxon>
        <taxon>Eumalacostraca</taxon>
        <taxon>Peracarida</taxon>
        <taxon>Isopoda</taxon>
        <taxon>Oniscidea</taxon>
        <taxon>Crinocheta</taxon>
        <taxon>Armadillidiidae</taxon>
        <taxon>Armadillidium</taxon>
    </lineage>
</organism>
<dbReference type="AlphaFoldDB" id="A0A5N5SS13"/>
<evidence type="ECO:0000259" key="6">
    <source>
        <dbReference type="Pfam" id="PF03151"/>
    </source>
</evidence>
<comment type="caution">
    <text evidence="7">The sequence shown here is derived from an EMBL/GenBank/DDBJ whole genome shotgun (WGS) entry which is preliminary data.</text>
</comment>
<evidence type="ECO:0000256" key="2">
    <source>
        <dbReference type="ARBA" id="ARBA00022692"/>
    </source>
</evidence>
<proteinExistence type="predicted"/>
<evidence type="ECO:0000256" key="5">
    <source>
        <dbReference type="SAM" id="Phobius"/>
    </source>
</evidence>
<feature type="transmembrane region" description="Helical" evidence="5">
    <location>
        <begin position="81"/>
        <end position="101"/>
    </location>
</feature>
<dbReference type="EMBL" id="SEYY01021172">
    <property type="protein sequence ID" value="KAB7496638.1"/>
    <property type="molecule type" value="Genomic_DNA"/>
</dbReference>
<feature type="transmembrane region" description="Helical" evidence="5">
    <location>
        <begin position="107"/>
        <end position="127"/>
    </location>
</feature>
<comment type="subcellular location">
    <subcellularLocation>
        <location evidence="1">Membrane</location>
        <topology evidence="1">Multi-pass membrane protein</topology>
    </subcellularLocation>
</comment>
<feature type="transmembrane region" description="Helical" evidence="5">
    <location>
        <begin position="190"/>
        <end position="211"/>
    </location>
</feature>
<protein>
    <submittedName>
        <fullName evidence="7">Solute carrier family 35 member E1-like protein</fullName>
    </submittedName>
</protein>
<feature type="domain" description="Sugar phosphate transporter" evidence="6">
    <location>
        <begin position="14"/>
        <end position="216"/>
    </location>
</feature>
<evidence type="ECO:0000256" key="4">
    <source>
        <dbReference type="ARBA" id="ARBA00023136"/>
    </source>
</evidence>
<keyword evidence="3 5" id="KW-1133">Transmembrane helix</keyword>
<dbReference type="InterPro" id="IPR004853">
    <property type="entry name" value="Sugar_P_trans_dom"/>
</dbReference>
<dbReference type="PANTHER" id="PTHR11132">
    <property type="entry name" value="SOLUTE CARRIER FAMILY 35"/>
    <property type="match status" value="1"/>
</dbReference>
<gene>
    <name evidence="7" type="ORF">Anas_02546</name>
</gene>
<accession>A0A5N5SS13</accession>
<dbReference type="GO" id="GO:0016020">
    <property type="term" value="C:membrane"/>
    <property type="evidence" value="ECO:0007669"/>
    <property type="project" value="UniProtKB-SubCell"/>
</dbReference>
<dbReference type="InterPro" id="IPR050186">
    <property type="entry name" value="TPT_transporter"/>
</dbReference>
<evidence type="ECO:0000313" key="8">
    <source>
        <dbReference type="Proteomes" id="UP000326759"/>
    </source>
</evidence>
<feature type="transmembrane region" description="Helical" evidence="5">
    <location>
        <begin position="158"/>
        <end position="178"/>
    </location>
</feature>
<feature type="transmembrane region" description="Helical" evidence="5">
    <location>
        <begin position="134"/>
        <end position="152"/>
    </location>
</feature>
<evidence type="ECO:0000256" key="1">
    <source>
        <dbReference type="ARBA" id="ARBA00004141"/>
    </source>
</evidence>
<dbReference type="SUPFAM" id="SSF103481">
    <property type="entry name" value="Multidrug resistance efflux transporter EmrE"/>
    <property type="match status" value="1"/>
</dbReference>
<dbReference type="OrthoDB" id="6418713at2759"/>
<dbReference type="Pfam" id="PF03151">
    <property type="entry name" value="TPT"/>
    <property type="match status" value="1"/>
</dbReference>
<sequence length="218" mass="24329">MAEENVNKQGILIISLCLIWYITSSCNNVIGKTLLNEFPYPLTVTIAQLLSITLFSGPVLKCMGVKPRRTADISWSYYKKFLIPLSLGKFFAVVLTHVSLWKVPVSYTHTVKATMPLFTVFLARLCLGEKQSMKVYISLLPIMIGVGIATITELSFNVIGLLSALASTCVFSLLHIYSKKVLNDTGIHHLRLIHLLGKLAFVMFLPVWVAFDGLTMFE</sequence>
<keyword evidence="8" id="KW-1185">Reference proteome</keyword>